<dbReference type="AlphaFoldDB" id="A0A182WMU3"/>
<reference evidence="2" key="1">
    <citation type="submission" date="2013-03" db="EMBL/GenBank/DDBJ databases">
        <title>The Genome Sequence of Anopheles minimus MINIMUS1.</title>
        <authorList>
            <consortium name="The Broad Institute Genomics Platform"/>
            <person name="Neafsey D.E."/>
            <person name="Walton C."/>
            <person name="Walker B."/>
            <person name="Young S.K."/>
            <person name="Zeng Q."/>
            <person name="Gargeya S."/>
            <person name="Fitzgerald M."/>
            <person name="Haas B."/>
            <person name="Abouelleil A."/>
            <person name="Allen A.W."/>
            <person name="Alvarado L."/>
            <person name="Arachchi H.M."/>
            <person name="Berlin A.M."/>
            <person name="Chapman S.B."/>
            <person name="Gainer-Dewar J."/>
            <person name="Goldberg J."/>
            <person name="Griggs A."/>
            <person name="Gujja S."/>
            <person name="Hansen M."/>
            <person name="Howarth C."/>
            <person name="Imamovic A."/>
            <person name="Ireland A."/>
            <person name="Larimer J."/>
            <person name="McCowan C."/>
            <person name="Murphy C."/>
            <person name="Pearson M."/>
            <person name="Poon T.W."/>
            <person name="Priest M."/>
            <person name="Roberts A."/>
            <person name="Saif S."/>
            <person name="Shea T."/>
            <person name="Sisk P."/>
            <person name="Sykes S."/>
            <person name="Wortman J."/>
            <person name="Nusbaum C."/>
            <person name="Birren B."/>
        </authorList>
    </citation>
    <scope>NUCLEOTIDE SEQUENCE [LARGE SCALE GENOMIC DNA]</scope>
    <source>
        <strain evidence="2">MINIMUS1</strain>
    </source>
</reference>
<protein>
    <submittedName>
        <fullName evidence="1">Uncharacterized protein</fullName>
    </submittedName>
</protein>
<accession>A0A182WMU3</accession>
<dbReference type="Proteomes" id="UP000075920">
    <property type="component" value="Unassembled WGS sequence"/>
</dbReference>
<reference evidence="1" key="2">
    <citation type="submission" date="2020-05" db="UniProtKB">
        <authorList>
            <consortium name="EnsemblMetazoa"/>
        </authorList>
    </citation>
    <scope>IDENTIFICATION</scope>
    <source>
        <strain evidence="1">MINIMUS1</strain>
    </source>
</reference>
<evidence type="ECO:0000313" key="1">
    <source>
        <dbReference type="EnsemblMetazoa" id="AMIN014053-PA"/>
    </source>
</evidence>
<name>A0A182WMU3_9DIPT</name>
<evidence type="ECO:0000313" key="2">
    <source>
        <dbReference type="Proteomes" id="UP000075920"/>
    </source>
</evidence>
<organism evidence="1 2">
    <name type="scientific">Anopheles minimus</name>
    <dbReference type="NCBI Taxonomy" id="112268"/>
    <lineage>
        <taxon>Eukaryota</taxon>
        <taxon>Metazoa</taxon>
        <taxon>Ecdysozoa</taxon>
        <taxon>Arthropoda</taxon>
        <taxon>Hexapoda</taxon>
        <taxon>Insecta</taxon>
        <taxon>Pterygota</taxon>
        <taxon>Neoptera</taxon>
        <taxon>Endopterygota</taxon>
        <taxon>Diptera</taxon>
        <taxon>Nematocera</taxon>
        <taxon>Culicoidea</taxon>
        <taxon>Culicidae</taxon>
        <taxon>Anophelinae</taxon>
        <taxon>Anopheles</taxon>
    </lineage>
</organism>
<proteinExistence type="predicted"/>
<dbReference type="EnsemblMetazoa" id="AMIN014053-RA">
    <property type="protein sequence ID" value="AMIN014053-PA"/>
    <property type="gene ID" value="AMIN014053"/>
</dbReference>
<dbReference type="VEuPathDB" id="VectorBase:AMIN014053"/>
<sequence>MMCIKPVPVYWKRSNGANRLEIMMDLEFTHLQHQELDDYSAIVQTTIKLLAKLTNARPRDDCILLCCNRWLCRVTIVTTF</sequence>
<keyword evidence="2" id="KW-1185">Reference proteome</keyword>